<evidence type="ECO:0000256" key="2">
    <source>
        <dbReference type="ARBA" id="ARBA00023315"/>
    </source>
</evidence>
<evidence type="ECO:0000256" key="1">
    <source>
        <dbReference type="ARBA" id="ARBA00022679"/>
    </source>
</evidence>
<keyword evidence="5" id="KW-1185">Reference proteome</keyword>
<dbReference type="Pfam" id="PF00583">
    <property type="entry name" value="Acetyltransf_1"/>
    <property type="match status" value="1"/>
</dbReference>
<evidence type="ECO:0000259" key="3">
    <source>
        <dbReference type="PROSITE" id="PS51186"/>
    </source>
</evidence>
<keyword evidence="2" id="KW-0012">Acyltransferase</keyword>
<dbReference type="SUPFAM" id="SSF55729">
    <property type="entry name" value="Acyl-CoA N-acyltransferases (Nat)"/>
    <property type="match status" value="1"/>
</dbReference>
<dbReference type="InterPro" id="IPR050832">
    <property type="entry name" value="Bact_Acetyltransf"/>
</dbReference>
<name>A0ABX0US63_9BACT</name>
<accession>A0ABX0US63</accession>
<reference evidence="4 5" key="1">
    <citation type="submission" date="2020-03" db="EMBL/GenBank/DDBJ databases">
        <title>Genomic Encyclopedia of Type Strains, Phase IV (KMG-IV): sequencing the most valuable type-strain genomes for metagenomic binning, comparative biology and taxonomic classification.</title>
        <authorList>
            <person name="Goeker M."/>
        </authorList>
    </citation>
    <scope>NUCLEOTIDE SEQUENCE [LARGE SCALE GENOMIC DNA]</scope>
    <source>
        <strain evidence="4 5">DSM 102865</strain>
    </source>
</reference>
<dbReference type="Gene3D" id="3.40.630.30">
    <property type="match status" value="1"/>
</dbReference>
<dbReference type="InterPro" id="IPR000182">
    <property type="entry name" value="GNAT_dom"/>
</dbReference>
<dbReference type="Proteomes" id="UP001179181">
    <property type="component" value="Unassembled WGS sequence"/>
</dbReference>
<sequence length="155" mass="17385">MNDILVRSATIGELSTLLNFEQGIIIAERPFDETLLPGDFNYYDLAKLIMSDEAEVVVAEIGGELVGSGHARILEGKPYVQFERYAFLGFMYVVPEQRGKGINKLIIKALVDWAKSKGLDEVRLHVYDENSPAIAAYEKVGFKKILTEMRLTTDI</sequence>
<organism evidence="4 5">
    <name type="scientific">Dyadobacter arcticus</name>
    <dbReference type="NCBI Taxonomy" id="1078754"/>
    <lineage>
        <taxon>Bacteria</taxon>
        <taxon>Pseudomonadati</taxon>
        <taxon>Bacteroidota</taxon>
        <taxon>Cytophagia</taxon>
        <taxon>Cytophagales</taxon>
        <taxon>Spirosomataceae</taxon>
        <taxon>Dyadobacter</taxon>
    </lineage>
</organism>
<dbReference type="EMBL" id="JAASQJ010000004">
    <property type="protein sequence ID" value="NIJ54759.1"/>
    <property type="molecule type" value="Genomic_DNA"/>
</dbReference>
<dbReference type="InterPro" id="IPR016181">
    <property type="entry name" value="Acyl_CoA_acyltransferase"/>
</dbReference>
<dbReference type="CDD" id="cd04301">
    <property type="entry name" value="NAT_SF"/>
    <property type="match status" value="1"/>
</dbReference>
<dbReference type="RefSeq" id="WP_167273593.1">
    <property type="nucleotide sequence ID" value="NZ_JAASQJ010000004.1"/>
</dbReference>
<proteinExistence type="predicted"/>
<evidence type="ECO:0000313" key="4">
    <source>
        <dbReference type="EMBL" id="NIJ54759.1"/>
    </source>
</evidence>
<dbReference type="PROSITE" id="PS51186">
    <property type="entry name" value="GNAT"/>
    <property type="match status" value="1"/>
</dbReference>
<dbReference type="PANTHER" id="PTHR43877">
    <property type="entry name" value="AMINOALKYLPHOSPHONATE N-ACETYLTRANSFERASE-RELATED-RELATED"/>
    <property type="match status" value="1"/>
</dbReference>
<comment type="caution">
    <text evidence="4">The sequence shown here is derived from an EMBL/GenBank/DDBJ whole genome shotgun (WGS) entry which is preliminary data.</text>
</comment>
<evidence type="ECO:0000313" key="5">
    <source>
        <dbReference type="Proteomes" id="UP001179181"/>
    </source>
</evidence>
<feature type="domain" description="N-acetyltransferase" evidence="3">
    <location>
        <begin position="4"/>
        <end position="155"/>
    </location>
</feature>
<protein>
    <submittedName>
        <fullName evidence="4">GNAT superfamily N-acetyltransferase</fullName>
    </submittedName>
</protein>
<gene>
    <name evidence="4" type="ORF">FHS68_003946</name>
</gene>
<keyword evidence="1" id="KW-0808">Transferase</keyword>